<dbReference type="InterPro" id="IPR009721">
    <property type="entry name" value="O-acyltransferase_WSD1_C"/>
</dbReference>
<sequence length="496" mass="54866">MKKLGIVDMGFLLAEGRETPMHVGGINLFTLPPGADEQEFLHGLAASLRSDEELQPPFGQRLKMSKLGLAGPVYWEEDTKLDLDYHIRHSALPKPGRYRELFALASRLHGTLLDRNRPLWEMHLIEGLQNRQFAIYSKFHHAAVDGARSMHLTQSMFSPDPNARNLGSAFSLESQNRYRLKLDQLRAENYSEQELRNVSEAIKEAFQTSTQVFSSLKSFVGGWMGKGGALALPWRHVPQSSINTPIDGSRRFVAQSWSFERVRAVGKALDGTFNDAVLAMCAGGLRLYMQKHSELPEKSLKAMVPVSLRQAGDIDSSNAVGAISADLATDISDPLARFAKIQASMIAGKALFSALKPKEAALMLQLLQMPGLLLMPLGLISRFPPFSTVISNVPGPRQTMYWDGARLDGIYPASIVTEGLALNITLVSYDGNVDFGITACRRSMPQVQRLIDYMESSLCELEQAVGIVSPKQRPSRARSVKKTKATKKKRRVSAKT</sequence>
<evidence type="ECO:0000259" key="13">
    <source>
        <dbReference type="Pfam" id="PF06974"/>
    </source>
</evidence>
<evidence type="ECO:0000256" key="10">
    <source>
        <dbReference type="ARBA" id="ARBA00048109"/>
    </source>
</evidence>
<proteinExistence type="inferred from homology"/>
<dbReference type="OrthoDB" id="9810950at2"/>
<evidence type="ECO:0000256" key="4">
    <source>
        <dbReference type="ARBA" id="ARBA00013244"/>
    </source>
</evidence>
<protein>
    <recommendedName>
        <fullName evidence="4">diacylglycerol O-acyltransferase</fullName>
        <ecNumber evidence="4">2.3.1.20</ecNumber>
    </recommendedName>
</protein>
<evidence type="ECO:0000256" key="6">
    <source>
        <dbReference type="ARBA" id="ARBA00022679"/>
    </source>
</evidence>
<dbReference type="InParanoid" id="A0A395JKG7"/>
<comment type="similarity">
    <text evidence="3">Belongs to the long-chain O-acyltransferase family.</text>
</comment>
<evidence type="ECO:0000313" key="14">
    <source>
        <dbReference type="EMBL" id="RBP51191.1"/>
    </source>
</evidence>
<dbReference type="UniPathway" id="UPA00282"/>
<dbReference type="GO" id="GO:0001666">
    <property type="term" value="P:response to hypoxia"/>
    <property type="evidence" value="ECO:0007669"/>
    <property type="project" value="TreeGrafter"/>
</dbReference>
<name>A0A395JKG7_9GAMM</name>
<accession>A0A395JKG7</accession>
<keyword evidence="8" id="KW-0443">Lipid metabolism</keyword>
<comment type="caution">
    <text evidence="14">The sequence shown here is derived from an EMBL/GenBank/DDBJ whole genome shotgun (WGS) entry which is preliminary data.</text>
</comment>
<keyword evidence="6 14" id="KW-0808">Transferase</keyword>
<dbReference type="EC" id="2.3.1.20" evidence="4"/>
<dbReference type="AlphaFoldDB" id="A0A395JKG7"/>
<evidence type="ECO:0000256" key="3">
    <source>
        <dbReference type="ARBA" id="ARBA00009587"/>
    </source>
</evidence>
<dbReference type="Pfam" id="PF06974">
    <property type="entry name" value="WS_DGAT_C"/>
    <property type="match status" value="1"/>
</dbReference>
<dbReference type="PANTHER" id="PTHR31650">
    <property type="entry name" value="O-ACYLTRANSFERASE (WSD1-LIKE) FAMILY PROTEIN"/>
    <property type="match status" value="1"/>
</dbReference>
<feature type="region of interest" description="Disordered" evidence="11">
    <location>
        <begin position="470"/>
        <end position="496"/>
    </location>
</feature>
<dbReference type="GO" id="GO:0071731">
    <property type="term" value="P:response to nitric oxide"/>
    <property type="evidence" value="ECO:0007669"/>
    <property type="project" value="TreeGrafter"/>
</dbReference>
<evidence type="ECO:0000256" key="9">
    <source>
        <dbReference type="ARBA" id="ARBA00023315"/>
    </source>
</evidence>
<evidence type="ECO:0000259" key="12">
    <source>
        <dbReference type="Pfam" id="PF03007"/>
    </source>
</evidence>
<keyword evidence="5" id="KW-0444">Lipid biosynthesis</keyword>
<comment type="pathway">
    <text evidence="2">Lipid metabolism.</text>
</comment>
<dbReference type="NCBIfam" id="TIGR02946">
    <property type="entry name" value="acyl_WS_DGAT"/>
    <property type="match status" value="1"/>
</dbReference>
<evidence type="ECO:0000256" key="1">
    <source>
        <dbReference type="ARBA" id="ARBA00004771"/>
    </source>
</evidence>
<dbReference type="RefSeq" id="WP_113954548.1">
    <property type="nucleotide sequence ID" value="NZ_QNRT01000002.1"/>
</dbReference>
<evidence type="ECO:0000256" key="5">
    <source>
        <dbReference type="ARBA" id="ARBA00022516"/>
    </source>
</evidence>
<organism evidence="14 15">
    <name type="scientific">Arenicella xantha</name>
    <dbReference type="NCBI Taxonomy" id="644221"/>
    <lineage>
        <taxon>Bacteria</taxon>
        <taxon>Pseudomonadati</taxon>
        <taxon>Pseudomonadota</taxon>
        <taxon>Gammaproteobacteria</taxon>
        <taxon>Arenicellales</taxon>
        <taxon>Arenicellaceae</taxon>
        <taxon>Arenicella</taxon>
    </lineage>
</organism>
<dbReference type="InterPro" id="IPR045034">
    <property type="entry name" value="O-acyltransferase_WSD1-like"/>
</dbReference>
<evidence type="ECO:0000256" key="7">
    <source>
        <dbReference type="ARBA" id="ARBA00022798"/>
    </source>
</evidence>
<feature type="domain" description="O-acyltransferase WSD1 C-terminal" evidence="13">
    <location>
        <begin position="318"/>
        <end position="461"/>
    </location>
</feature>
<evidence type="ECO:0000256" key="2">
    <source>
        <dbReference type="ARBA" id="ARBA00005189"/>
    </source>
</evidence>
<dbReference type="PANTHER" id="PTHR31650:SF1">
    <property type="entry name" value="WAX ESTER SYNTHASE_DIACYLGLYCEROL ACYLTRANSFERASE 4-RELATED"/>
    <property type="match status" value="1"/>
</dbReference>
<dbReference type="GO" id="GO:0004144">
    <property type="term" value="F:diacylglycerol O-acyltransferase activity"/>
    <property type="evidence" value="ECO:0007669"/>
    <property type="project" value="UniProtKB-EC"/>
</dbReference>
<dbReference type="GO" id="GO:0019432">
    <property type="term" value="P:triglyceride biosynthetic process"/>
    <property type="evidence" value="ECO:0007669"/>
    <property type="project" value="UniProtKB-UniPathway"/>
</dbReference>
<dbReference type="Proteomes" id="UP000253083">
    <property type="component" value="Unassembled WGS sequence"/>
</dbReference>
<dbReference type="GO" id="GO:0005886">
    <property type="term" value="C:plasma membrane"/>
    <property type="evidence" value="ECO:0007669"/>
    <property type="project" value="TreeGrafter"/>
</dbReference>
<keyword evidence="15" id="KW-1185">Reference proteome</keyword>
<dbReference type="EMBL" id="QNRT01000002">
    <property type="protein sequence ID" value="RBP51191.1"/>
    <property type="molecule type" value="Genomic_DNA"/>
</dbReference>
<comment type="catalytic activity">
    <reaction evidence="10">
        <text>an acyl-CoA + a 1,2-diacyl-sn-glycerol = a triacyl-sn-glycerol + CoA</text>
        <dbReference type="Rhea" id="RHEA:10868"/>
        <dbReference type="ChEBI" id="CHEBI:17815"/>
        <dbReference type="ChEBI" id="CHEBI:57287"/>
        <dbReference type="ChEBI" id="CHEBI:58342"/>
        <dbReference type="ChEBI" id="CHEBI:64615"/>
        <dbReference type="EC" id="2.3.1.20"/>
    </reaction>
</comment>
<feature type="compositionally biased region" description="Basic residues" evidence="11">
    <location>
        <begin position="473"/>
        <end position="496"/>
    </location>
</feature>
<gene>
    <name evidence="14" type="ORF">DFR28_102610</name>
</gene>
<evidence type="ECO:0000313" key="15">
    <source>
        <dbReference type="Proteomes" id="UP000253083"/>
    </source>
</evidence>
<dbReference type="GO" id="GO:0051701">
    <property type="term" value="P:biological process involved in interaction with host"/>
    <property type="evidence" value="ECO:0007669"/>
    <property type="project" value="TreeGrafter"/>
</dbReference>
<reference evidence="14 15" key="1">
    <citation type="submission" date="2018-06" db="EMBL/GenBank/DDBJ databases">
        <title>Genomic Encyclopedia of Type Strains, Phase IV (KMG-IV): sequencing the most valuable type-strain genomes for metagenomic binning, comparative biology and taxonomic classification.</title>
        <authorList>
            <person name="Goeker M."/>
        </authorList>
    </citation>
    <scope>NUCLEOTIDE SEQUENCE [LARGE SCALE GENOMIC DNA]</scope>
    <source>
        <strain evidence="14 15">DSM 24032</strain>
    </source>
</reference>
<evidence type="ECO:0000256" key="11">
    <source>
        <dbReference type="SAM" id="MobiDB-lite"/>
    </source>
</evidence>
<dbReference type="Pfam" id="PF03007">
    <property type="entry name" value="WS_DGAT_cat"/>
    <property type="match status" value="1"/>
</dbReference>
<comment type="pathway">
    <text evidence="1">Glycerolipid metabolism; triacylglycerol biosynthesis.</text>
</comment>
<feature type="domain" description="O-acyltransferase WSD1-like N-terminal" evidence="12">
    <location>
        <begin position="6"/>
        <end position="277"/>
    </location>
</feature>
<keyword evidence="7" id="KW-0319">Glycerol metabolism</keyword>
<evidence type="ECO:0000256" key="8">
    <source>
        <dbReference type="ARBA" id="ARBA00023098"/>
    </source>
</evidence>
<dbReference type="InterPro" id="IPR014292">
    <property type="entry name" value="Acyl_transf_WS/DGAT"/>
</dbReference>
<keyword evidence="9 14" id="KW-0012">Acyltransferase</keyword>
<dbReference type="InterPro" id="IPR004255">
    <property type="entry name" value="O-acyltransferase_WSD1_N"/>
</dbReference>
<dbReference type="GO" id="GO:0006071">
    <property type="term" value="P:glycerol metabolic process"/>
    <property type="evidence" value="ECO:0007669"/>
    <property type="project" value="UniProtKB-KW"/>
</dbReference>